<gene>
    <name evidence="1" type="ORF">HMPREF0026_01557</name>
</gene>
<dbReference type="AlphaFoldDB" id="D0SKA9"/>
<dbReference type="HOGENOM" id="CLU_1607337_0_0_6"/>
<sequence>MLYFRAEMKSQIKRNGNFKMAHQFTVNETIHGVSIEDFRRLVAQTSLHEAVCKRIPGDNLEILESNVNGDIYTLRREYNLDVSIPDVAKKLLKNAFRLKRSDITNLKNLTSTVELGANLPLEAKAERKVTGNSEKVDISLTWNVKVKVPLIGGMLEKHAEGEIRKFSQLEIEIVEDELKKQL</sequence>
<reference evidence="2" key="1">
    <citation type="journal article" date="2012" name="PLoS ONE">
        <title>The success of Acinetobacter species; genetic, metabolic and virulence attributes.</title>
        <authorList>
            <person name="Peleg A.Y."/>
            <person name="de Breij A."/>
            <person name="Adams M.D."/>
            <person name="Cerqueira G.M."/>
            <person name="Mocali S."/>
            <person name="Galardini M."/>
            <person name="Nibbering P.H."/>
            <person name="Earl A.M."/>
            <person name="Ward D.V."/>
            <person name="Paterson D.L."/>
            <person name="Seifert H."/>
            <person name="Dijkshoorn L."/>
        </authorList>
    </citation>
    <scope>NUCLEOTIDE SEQUENCE [LARGE SCALE GENOMIC DNA]</scope>
    <source>
        <strain evidence="2">SH205</strain>
    </source>
</reference>
<proteinExistence type="predicted"/>
<dbReference type="EMBL" id="GG705011">
    <property type="protein sequence ID" value="EEY94281.1"/>
    <property type="molecule type" value="Genomic_DNA"/>
</dbReference>
<name>D0SKA9_ACIJU</name>
<accession>D0SKA9</accession>
<evidence type="ECO:0008006" key="3">
    <source>
        <dbReference type="Google" id="ProtNLM"/>
    </source>
</evidence>
<evidence type="ECO:0000313" key="1">
    <source>
        <dbReference type="EMBL" id="EEY94281.1"/>
    </source>
</evidence>
<dbReference type="InterPro" id="IPR019639">
    <property type="entry name" value="DUF2505"/>
</dbReference>
<dbReference type="Proteomes" id="UP000018442">
    <property type="component" value="Unassembled WGS sequence"/>
</dbReference>
<organism evidence="1 2">
    <name type="scientific">Acinetobacter junii SH205</name>
    <dbReference type="NCBI Taxonomy" id="575587"/>
    <lineage>
        <taxon>Bacteria</taxon>
        <taxon>Pseudomonadati</taxon>
        <taxon>Pseudomonadota</taxon>
        <taxon>Gammaproteobacteria</taxon>
        <taxon>Moraxellales</taxon>
        <taxon>Moraxellaceae</taxon>
        <taxon>Acinetobacter</taxon>
    </lineage>
</organism>
<protein>
    <recommendedName>
        <fullName evidence="3">DUF2505 family protein</fullName>
    </recommendedName>
</protein>
<dbReference type="Pfam" id="PF10698">
    <property type="entry name" value="DUF2505"/>
    <property type="match status" value="1"/>
</dbReference>
<evidence type="ECO:0000313" key="2">
    <source>
        <dbReference type="Proteomes" id="UP000018442"/>
    </source>
</evidence>